<evidence type="ECO:0000256" key="1">
    <source>
        <dbReference type="SAM" id="MobiDB-lite"/>
    </source>
</evidence>
<feature type="chain" id="PRO_5043486107" description="Ig-like domain-containing protein" evidence="2">
    <location>
        <begin position="27"/>
        <end position="288"/>
    </location>
</feature>
<dbReference type="PROSITE" id="PS50835">
    <property type="entry name" value="IG_LIKE"/>
    <property type="match status" value="1"/>
</dbReference>
<reference evidence="4 5" key="1">
    <citation type="submission" date="2023-03" db="EMBL/GenBank/DDBJ databases">
        <title>High-quality genome of Scylla paramamosain provides insights in environmental adaptation.</title>
        <authorList>
            <person name="Zhang L."/>
        </authorList>
    </citation>
    <scope>NUCLEOTIDE SEQUENCE [LARGE SCALE GENOMIC DNA]</scope>
    <source>
        <strain evidence="4">LZ_2023a</strain>
        <tissue evidence="4">Muscle</tissue>
    </source>
</reference>
<organism evidence="4 5">
    <name type="scientific">Scylla paramamosain</name>
    <name type="common">Mud crab</name>
    <dbReference type="NCBI Taxonomy" id="85552"/>
    <lineage>
        <taxon>Eukaryota</taxon>
        <taxon>Metazoa</taxon>
        <taxon>Ecdysozoa</taxon>
        <taxon>Arthropoda</taxon>
        <taxon>Crustacea</taxon>
        <taxon>Multicrustacea</taxon>
        <taxon>Malacostraca</taxon>
        <taxon>Eumalacostraca</taxon>
        <taxon>Eucarida</taxon>
        <taxon>Decapoda</taxon>
        <taxon>Pleocyemata</taxon>
        <taxon>Brachyura</taxon>
        <taxon>Eubrachyura</taxon>
        <taxon>Portunoidea</taxon>
        <taxon>Portunidae</taxon>
        <taxon>Portuninae</taxon>
        <taxon>Scylla</taxon>
    </lineage>
</organism>
<dbReference type="PANTHER" id="PTHR21261">
    <property type="entry name" value="BEAT PROTEIN"/>
    <property type="match status" value="1"/>
</dbReference>
<keyword evidence="2" id="KW-0732">Signal</keyword>
<proteinExistence type="predicted"/>
<dbReference type="InterPro" id="IPR007110">
    <property type="entry name" value="Ig-like_dom"/>
</dbReference>
<accession>A0AAW0TBY2</accession>
<dbReference type="Proteomes" id="UP001487740">
    <property type="component" value="Unassembled WGS sequence"/>
</dbReference>
<feature type="domain" description="Ig-like" evidence="3">
    <location>
        <begin position="11"/>
        <end position="143"/>
    </location>
</feature>
<feature type="region of interest" description="Disordered" evidence="1">
    <location>
        <begin position="251"/>
        <end position="288"/>
    </location>
</feature>
<dbReference type="PROSITE" id="PS51257">
    <property type="entry name" value="PROKAR_LIPOPROTEIN"/>
    <property type="match status" value="1"/>
</dbReference>
<name>A0AAW0TBY2_SCYPA</name>
<evidence type="ECO:0000259" key="3">
    <source>
        <dbReference type="PROSITE" id="PS50835"/>
    </source>
</evidence>
<dbReference type="InterPro" id="IPR036179">
    <property type="entry name" value="Ig-like_dom_sf"/>
</dbReference>
<evidence type="ECO:0000256" key="2">
    <source>
        <dbReference type="SAM" id="SignalP"/>
    </source>
</evidence>
<dbReference type="PANTHER" id="PTHR21261:SF2">
    <property type="entry name" value="GH04238P-RELATED"/>
    <property type="match status" value="1"/>
</dbReference>
<comment type="caution">
    <text evidence="4">The sequence shown here is derived from an EMBL/GenBank/DDBJ whole genome shotgun (WGS) entry which is preliminary data.</text>
</comment>
<gene>
    <name evidence="4" type="ORF">O3P69_014518</name>
</gene>
<sequence>MRKARASGYLPGILLLLSTVITGCFGLEVSAIEGPSVVMNGSQSQLVLDCKYDFTDEYEKNGLVVKWYFKRKPFPVYQWIPPNKPQVLGILKGRLNLDYEVSADEFSKHRALAIVNPTTELSGEYTCWISTFDSEHVERKMLTIYAPPSEMTLTYYKPRMDTVAVTCRAGGVYPAPDIVIFRSSPSVRKNVIEGAKMERRVVPGRGFYNISIELEAFDYDLDAENMFECVLTIPRHRIQNAEGDPLLPRCPSSNVLSDQRRGAAGGGELVGGLHTPSPVPLPPPPLRR</sequence>
<dbReference type="AlphaFoldDB" id="A0AAW0TBY2"/>
<dbReference type="InterPro" id="IPR013783">
    <property type="entry name" value="Ig-like_fold"/>
</dbReference>
<evidence type="ECO:0000313" key="5">
    <source>
        <dbReference type="Proteomes" id="UP001487740"/>
    </source>
</evidence>
<feature type="signal peptide" evidence="2">
    <location>
        <begin position="1"/>
        <end position="26"/>
    </location>
</feature>
<dbReference type="Gene3D" id="2.60.40.10">
    <property type="entry name" value="Immunoglobulins"/>
    <property type="match status" value="1"/>
</dbReference>
<evidence type="ECO:0000313" key="4">
    <source>
        <dbReference type="EMBL" id="KAK8385004.1"/>
    </source>
</evidence>
<dbReference type="SUPFAM" id="SSF48726">
    <property type="entry name" value="Immunoglobulin"/>
    <property type="match status" value="1"/>
</dbReference>
<keyword evidence="5" id="KW-1185">Reference proteome</keyword>
<dbReference type="EMBL" id="JARAKH010000034">
    <property type="protein sequence ID" value="KAK8385004.1"/>
    <property type="molecule type" value="Genomic_DNA"/>
</dbReference>
<feature type="compositionally biased region" description="Pro residues" evidence="1">
    <location>
        <begin position="277"/>
        <end position="288"/>
    </location>
</feature>
<protein>
    <recommendedName>
        <fullName evidence="3">Ig-like domain-containing protein</fullName>
    </recommendedName>
</protein>